<evidence type="ECO:0000256" key="1">
    <source>
        <dbReference type="SAM" id="MobiDB-lite"/>
    </source>
</evidence>
<evidence type="ECO:0000256" key="2">
    <source>
        <dbReference type="SAM" id="Phobius"/>
    </source>
</evidence>
<reference evidence="4" key="1">
    <citation type="journal article" date="2019" name="Int. J. Syst. Evol. Microbiol.">
        <title>The Global Catalogue of Microorganisms (GCM) 10K type strain sequencing project: providing services to taxonomists for standard genome sequencing and annotation.</title>
        <authorList>
            <consortium name="The Broad Institute Genomics Platform"/>
            <consortium name="The Broad Institute Genome Sequencing Center for Infectious Disease"/>
            <person name="Wu L."/>
            <person name="Ma J."/>
        </authorList>
    </citation>
    <scope>NUCLEOTIDE SEQUENCE [LARGE SCALE GENOMIC DNA]</scope>
    <source>
        <strain evidence="4">TISTR 1511</strain>
    </source>
</reference>
<feature type="transmembrane region" description="Helical" evidence="2">
    <location>
        <begin position="115"/>
        <end position="139"/>
    </location>
</feature>
<protein>
    <submittedName>
        <fullName evidence="3">DUF6264 family protein</fullName>
    </submittedName>
</protein>
<accession>A0ABW5RGM9</accession>
<feature type="transmembrane region" description="Helical" evidence="2">
    <location>
        <begin position="82"/>
        <end position="103"/>
    </location>
</feature>
<keyword evidence="2" id="KW-0472">Membrane</keyword>
<dbReference type="Pfam" id="PF19779">
    <property type="entry name" value="DUF6264"/>
    <property type="match status" value="1"/>
</dbReference>
<dbReference type="Proteomes" id="UP001597453">
    <property type="component" value="Unassembled WGS sequence"/>
</dbReference>
<keyword evidence="2" id="KW-1133">Transmembrane helix</keyword>
<organism evidence="3 4">
    <name type="scientific">Gulosibacter bifidus</name>
    <dbReference type="NCBI Taxonomy" id="272239"/>
    <lineage>
        <taxon>Bacteria</taxon>
        <taxon>Bacillati</taxon>
        <taxon>Actinomycetota</taxon>
        <taxon>Actinomycetes</taxon>
        <taxon>Micrococcales</taxon>
        <taxon>Microbacteriaceae</taxon>
        <taxon>Gulosibacter</taxon>
    </lineage>
</organism>
<gene>
    <name evidence="3" type="ORF">ACFSUQ_02910</name>
</gene>
<keyword evidence="4" id="KW-1185">Reference proteome</keyword>
<dbReference type="InterPro" id="IPR046231">
    <property type="entry name" value="DUF6264"/>
</dbReference>
<feature type="transmembrane region" description="Helical" evidence="2">
    <location>
        <begin position="36"/>
        <end position="54"/>
    </location>
</feature>
<comment type="caution">
    <text evidence="3">The sequence shown here is derived from an EMBL/GenBank/DDBJ whole genome shotgun (WGS) entry which is preliminary data.</text>
</comment>
<dbReference type="RefSeq" id="WP_159421415.1">
    <property type="nucleotide sequence ID" value="NZ_JBHUNF010000001.1"/>
</dbReference>
<keyword evidence="2" id="KW-0812">Transmembrane</keyword>
<sequence>MANSSKTGPRGNAPGPGPIPTPEELKQLQRKSDRSMAIVLFALGIVGTIMNMNAATEQAFVNNAAEIFRMNNLGEYHRPEGLDVLSCAGIIGHPLNYAIWLYIALRRYKAGKRVAWCAFTGAIIAIVFGGMLSSGAHALHPEIWDFVFNSAVPTPAP</sequence>
<dbReference type="EMBL" id="JBHUNF010000001">
    <property type="protein sequence ID" value="MFD2674251.1"/>
    <property type="molecule type" value="Genomic_DNA"/>
</dbReference>
<feature type="region of interest" description="Disordered" evidence="1">
    <location>
        <begin position="1"/>
        <end position="23"/>
    </location>
</feature>
<name>A0ABW5RGM9_9MICO</name>
<evidence type="ECO:0000313" key="3">
    <source>
        <dbReference type="EMBL" id="MFD2674251.1"/>
    </source>
</evidence>
<evidence type="ECO:0000313" key="4">
    <source>
        <dbReference type="Proteomes" id="UP001597453"/>
    </source>
</evidence>
<proteinExistence type="predicted"/>